<proteinExistence type="inferred from homology"/>
<dbReference type="Proteomes" id="UP000515819">
    <property type="component" value="Chromosome"/>
</dbReference>
<evidence type="ECO:0000256" key="7">
    <source>
        <dbReference type="ARBA" id="ARBA00022840"/>
    </source>
</evidence>
<reference evidence="16 17" key="1">
    <citation type="submission" date="2020-08" db="EMBL/GenBank/DDBJ databases">
        <authorList>
            <person name="Liu C."/>
            <person name="Sun Q."/>
        </authorList>
    </citation>
    <scope>NUCLEOTIDE SEQUENCE [LARGE SCALE GENOMIC DNA]</scope>
    <source>
        <strain evidence="16 17">NSJ-4</strain>
    </source>
</reference>
<dbReference type="NCBIfam" id="TIGR00364">
    <property type="entry name" value="7-cyano-7-deazaguanine synthase QueC"/>
    <property type="match status" value="1"/>
</dbReference>
<dbReference type="GO" id="GO:0005524">
    <property type="term" value="F:ATP binding"/>
    <property type="evidence" value="ECO:0007669"/>
    <property type="project" value="UniProtKB-UniRule"/>
</dbReference>
<evidence type="ECO:0000256" key="1">
    <source>
        <dbReference type="ARBA" id="ARBA00005061"/>
    </source>
</evidence>
<keyword evidence="17" id="KW-1185">Reference proteome</keyword>
<dbReference type="EMBL" id="CP060632">
    <property type="protein sequence ID" value="QNM00511.1"/>
    <property type="molecule type" value="Genomic_DNA"/>
</dbReference>
<keyword evidence="3 15" id="KW-0479">Metal-binding</keyword>
<evidence type="ECO:0000256" key="4">
    <source>
        <dbReference type="ARBA" id="ARBA00022741"/>
    </source>
</evidence>
<feature type="binding site" evidence="15">
    <location>
        <begin position="14"/>
        <end position="24"/>
    </location>
    <ligand>
        <name>ATP</name>
        <dbReference type="ChEBI" id="CHEBI:30616"/>
    </ligand>
</feature>
<evidence type="ECO:0000256" key="13">
    <source>
        <dbReference type="ARBA" id="ARBA00080406"/>
    </source>
</evidence>
<evidence type="ECO:0000256" key="9">
    <source>
        <dbReference type="ARBA" id="ARBA00039149"/>
    </source>
</evidence>
<evidence type="ECO:0000256" key="15">
    <source>
        <dbReference type="HAMAP-Rule" id="MF_01633"/>
    </source>
</evidence>
<sequence>MQHKKNKEAAVVVFSGGQDSTTCLLYAKKHYKKVYAVSFDYHQRHVAELDAAKEICEKLDVEQTIMDMTLLNQLAPNSLTRDDMKVDSDAPAEGTPNTFVDGRNMLFLTFAAVFAKQKGVTDILTGVSQSDFSGYPDCRDEFIKSLNVSLNLAMDYEFDIITPLMWIDKEETWELADKLGGFDLVRNMTLTCYNGIKGDGCGNCPACKLRKKGLDAYLARR</sequence>
<comment type="subunit">
    <text evidence="15">Homodimer.</text>
</comment>
<dbReference type="AlphaFoldDB" id="A0A7G9FPM9"/>
<protein>
    <recommendedName>
        <fullName evidence="11 15">7-cyano-7-deazaguanine synthase</fullName>
        <ecNumber evidence="9 15">6.3.4.20</ecNumber>
    </recommendedName>
    <alternativeName>
        <fullName evidence="14 15">7-cyano-7-carbaguanine synthase</fullName>
    </alternativeName>
    <alternativeName>
        <fullName evidence="13 15">PreQ(0) synthase</fullName>
    </alternativeName>
    <alternativeName>
        <fullName evidence="12 15">Queuosine biosynthesis protein QueC</fullName>
    </alternativeName>
</protein>
<evidence type="ECO:0000256" key="10">
    <source>
        <dbReference type="ARBA" id="ARBA00047890"/>
    </source>
</evidence>
<dbReference type="GO" id="GO:0016879">
    <property type="term" value="F:ligase activity, forming carbon-nitrogen bonds"/>
    <property type="evidence" value="ECO:0007669"/>
    <property type="project" value="UniProtKB-UniRule"/>
</dbReference>
<comment type="pathway">
    <text evidence="1 15">Purine metabolism; 7-cyano-7-deazaguanine biosynthesis.</text>
</comment>
<keyword evidence="2 15" id="KW-0436">Ligase</keyword>
<dbReference type="GO" id="GO:0008270">
    <property type="term" value="F:zinc ion binding"/>
    <property type="evidence" value="ECO:0007669"/>
    <property type="project" value="UniProtKB-UniRule"/>
</dbReference>
<feature type="binding site" evidence="15">
    <location>
        <position position="204"/>
    </location>
    <ligand>
        <name>Zn(2+)</name>
        <dbReference type="ChEBI" id="CHEBI:29105"/>
    </ligand>
</feature>
<dbReference type="HAMAP" id="MF_01633">
    <property type="entry name" value="QueC"/>
    <property type="match status" value="1"/>
</dbReference>
<dbReference type="PANTHER" id="PTHR42914:SF1">
    <property type="entry name" value="7-CYANO-7-DEAZAGUANINE SYNTHASE"/>
    <property type="match status" value="1"/>
</dbReference>
<dbReference type="PIRSF" id="PIRSF006293">
    <property type="entry name" value="ExsB"/>
    <property type="match status" value="1"/>
</dbReference>
<evidence type="ECO:0000256" key="5">
    <source>
        <dbReference type="ARBA" id="ARBA00022785"/>
    </source>
</evidence>
<keyword evidence="5 15" id="KW-0671">Queuosine biosynthesis</keyword>
<dbReference type="InterPro" id="IPR014729">
    <property type="entry name" value="Rossmann-like_a/b/a_fold"/>
</dbReference>
<dbReference type="CDD" id="cd01995">
    <property type="entry name" value="QueC-like"/>
    <property type="match status" value="1"/>
</dbReference>
<gene>
    <name evidence="15 16" type="primary">queC</name>
    <name evidence="16" type="ORF">H9Q76_04305</name>
</gene>
<dbReference type="KEGG" id="wcp:H9Q76_04305"/>
<comment type="similarity">
    <text evidence="8 15">Belongs to the QueC family.</text>
</comment>
<comment type="cofactor">
    <cofactor evidence="15">
        <name>Zn(2+)</name>
        <dbReference type="ChEBI" id="CHEBI:29105"/>
    </cofactor>
    <text evidence="15">Binds 1 zinc ion per subunit.</text>
</comment>
<keyword evidence="6 15" id="KW-0862">Zinc</keyword>
<evidence type="ECO:0000256" key="11">
    <source>
        <dbReference type="ARBA" id="ARBA00069440"/>
    </source>
</evidence>
<dbReference type="RefSeq" id="WP_021984187.1">
    <property type="nucleotide sequence ID" value="NZ_CP060632.1"/>
</dbReference>
<dbReference type="InterPro" id="IPR018317">
    <property type="entry name" value="QueC"/>
</dbReference>
<feature type="binding site" evidence="15">
    <location>
        <position position="192"/>
    </location>
    <ligand>
        <name>Zn(2+)</name>
        <dbReference type="ChEBI" id="CHEBI:29105"/>
    </ligand>
</feature>
<dbReference type="Pfam" id="PF06508">
    <property type="entry name" value="QueC"/>
    <property type="match status" value="1"/>
</dbReference>
<organism evidence="16 17">
    <name type="scientific">Wujia chipingensis</name>
    <dbReference type="NCBI Taxonomy" id="2763670"/>
    <lineage>
        <taxon>Bacteria</taxon>
        <taxon>Bacillati</taxon>
        <taxon>Bacillota</taxon>
        <taxon>Clostridia</taxon>
        <taxon>Lachnospirales</taxon>
        <taxon>Lachnospiraceae</taxon>
        <taxon>Wujia</taxon>
    </lineage>
</organism>
<comment type="function">
    <text evidence="15">Catalyzes the ATP-dependent conversion of 7-carboxy-7-deazaguanine (CDG) to 7-cyano-7-deazaguanine (preQ(0)).</text>
</comment>
<feature type="binding site" evidence="15">
    <location>
        <position position="201"/>
    </location>
    <ligand>
        <name>Zn(2+)</name>
        <dbReference type="ChEBI" id="CHEBI:29105"/>
    </ligand>
</feature>
<dbReference type="EC" id="6.3.4.20" evidence="9 15"/>
<evidence type="ECO:0000256" key="12">
    <source>
        <dbReference type="ARBA" id="ARBA00076159"/>
    </source>
</evidence>
<evidence type="ECO:0000256" key="8">
    <source>
        <dbReference type="ARBA" id="ARBA00037993"/>
    </source>
</evidence>
<evidence type="ECO:0000256" key="14">
    <source>
        <dbReference type="ARBA" id="ARBA00080941"/>
    </source>
</evidence>
<name>A0A7G9FPM9_9FIRM</name>
<dbReference type="FunFam" id="3.40.50.620:FF:000017">
    <property type="entry name" value="7-cyano-7-deazaguanine synthase"/>
    <property type="match status" value="1"/>
</dbReference>
<evidence type="ECO:0000256" key="6">
    <source>
        <dbReference type="ARBA" id="ARBA00022833"/>
    </source>
</evidence>
<dbReference type="SUPFAM" id="SSF52402">
    <property type="entry name" value="Adenine nucleotide alpha hydrolases-like"/>
    <property type="match status" value="1"/>
</dbReference>
<dbReference type="Gene3D" id="3.40.50.620">
    <property type="entry name" value="HUPs"/>
    <property type="match status" value="1"/>
</dbReference>
<evidence type="ECO:0000256" key="2">
    <source>
        <dbReference type="ARBA" id="ARBA00022598"/>
    </source>
</evidence>
<dbReference type="GO" id="GO:0008616">
    <property type="term" value="P:tRNA queuosine(34) biosynthetic process"/>
    <property type="evidence" value="ECO:0007669"/>
    <property type="project" value="UniProtKB-UniRule"/>
</dbReference>
<feature type="binding site" evidence="15">
    <location>
        <position position="207"/>
    </location>
    <ligand>
        <name>Zn(2+)</name>
        <dbReference type="ChEBI" id="CHEBI:29105"/>
    </ligand>
</feature>
<evidence type="ECO:0000256" key="3">
    <source>
        <dbReference type="ARBA" id="ARBA00022723"/>
    </source>
</evidence>
<evidence type="ECO:0000313" key="17">
    <source>
        <dbReference type="Proteomes" id="UP000515819"/>
    </source>
</evidence>
<dbReference type="PANTHER" id="PTHR42914">
    <property type="entry name" value="7-CYANO-7-DEAZAGUANINE SYNTHASE"/>
    <property type="match status" value="1"/>
</dbReference>
<keyword evidence="7 15" id="KW-0067">ATP-binding</keyword>
<comment type="catalytic activity">
    <reaction evidence="10 15">
        <text>7-carboxy-7-carbaguanine + NH4(+) + 2 ATP = 7-cyano-7-carbaguanine + 2 AMP + 2 diphosphate + 2 H(+)</text>
        <dbReference type="Rhea" id="RHEA:27982"/>
        <dbReference type="ChEBI" id="CHEBI:15378"/>
        <dbReference type="ChEBI" id="CHEBI:28938"/>
        <dbReference type="ChEBI" id="CHEBI:30616"/>
        <dbReference type="ChEBI" id="CHEBI:33019"/>
        <dbReference type="ChEBI" id="CHEBI:45075"/>
        <dbReference type="ChEBI" id="CHEBI:61036"/>
        <dbReference type="ChEBI" id="CHEBI:456215"/>
        <dbReference type="EC" id="6.3.4.20"/>
    </reaction>
</comment>
<accession>A0A7G9FPM9</accession>
<evidence type="ECO:0000313" key="16">
    <source>
        <dbReference type="EMBL" id="QNM00511.1"/>
    </source>
</evidence>
<dbReference type="UniPathway" id="UPA00391"/>
<keyword evidence="4 15" id="KW-0547">Nucleotide-binding</keyword>